<name>A0A1H6FEW8_9GAMM</name>
<protein>
    <submittedName>
        <fullName evidence="2">Uncharacterized protein</fullName>
    </submittedName>
</protein>
<dbReference type="NCBIfam" id="NF041730">
    <property type="entry name" value="XrtH_assoc"/>
    <property type="match status" value="1"/>
</dbReference>
<keyword evidence="3" id="KW-1185">Reference proteome</keyword>
<evidence type="ECO:0000313" key="2">
    <source>
        <dbReference type="EMBL" id="SEH08620.1"/>
    </source>
</evidence>
<dbReference type="OrthoDB" id="6197083at2"/>
<proteinExistence type="predicted"/>
<feature type="transmembrane region" description="Helical" evidence="1">
    <location>
        <begin position="95"/>
        <end position="112"/>
    </location>
</feature>
<feature type="transmembrane region" description="Helical" evidence="1">
    <location>
        <begin position="164"/>
        <end position="188"/>
    </location>
</feature>
<gene>
    <name evidence="2" type="ORF">MBHS_04512</name>
</gene>
<keyword evidence="1" id="KW-0472">Membrane</keyword>
<organism evidence="2 3">
    <name type="scientific">Candidatus Venteria ishoeyi</name>
    <dbReference type="NCBI Taxonomy" id="1899563"/>
    <lineage>
        <taxon>Bacteria</taxon>
        <taxon>Pseudomonadati</taxon>
        <taxon>Pseudomonadota</taxon>
        <taxon>Gammaproteobacteria</taxon>
        <taxon>Thiotrichales</taxon>
        <taxon>Thiotrichaceae</taxon>
        <taxon>Venteria</taxon>
    </lineage>
</organism>
<dbReference type="InterPro" id="IPR049823">
    <property type="entry name" value="XrtH_assoc"/>
</dbReference>
<dbReference type="RefSeq" id="WP_103922143.1">
    <property type="nucleotide sequence ID" value="NZ_FMSV02000553.1"/>
</dbReference>
<dbReference type="AlphaFoldDB" id="A0A1H6FEW8"/>
<keyword evidence="1" id="KW-0812">Transmembrane</keyword>
<dbReference type="EMBL" id="FMSV02000553">
    <property type="protein sequence ID" value="SEH08620.1"/>
    <property type="molecule type" value="Genomic_DNA"/>
</dbReference>
<feature type="transmembrane region" description="Helical" evidence="1">
    <location>
        <begin position="119"/>
        <end position="144"/>
    </location>
</feature>
<reference evidence="2 3" key="1">
    <citation type="submission" date="2016-10" db="EMBL/GenBank/DDBJ databases">
        <authorList>
            <person name="de Groot N.N."/>
        </authorList>
    </citation>
    <scope>NUCLEOTIDE SEQUENCE [LARGE SCALE GENOMIC DNA]</scope>
    <source>
        <strain evidence="2">MBHS1</strain>
    </source>
</reference>
<evidence type="ECO:0000313" key="3">
    <source>
        <dbReference type="Proteomes" id="UP000236724"/>
    </source>
</evidence>
<keyword evidence="1" id="KW-1133">Transmembrane helix</keyword>
<evidence type="ECO:0000256" key="1">
    <source>
        <dbReference type="SAM" id="Phobius"/>
    </source>
</evidence>
<accession>A0A1H6FEW8</accession>
<sequence length="205" mass="23045">MPKPQKIAAQPRIDAFVLRILLLLPFCFGLWFLLSLPLLAPVAWLSDGLLKLFYPDLIAEVVQQVYTLDVITRIDSQHIDASNQGLLVLTVNPLLYGYGMPLLVALMLAGLNPGPLGNLFWVWLCLLLPIQVFGVVMAILHTLVFEMPVSVAMQVTDSETGRNILALINQFSSLILPGLTPFIIWFYLQQDYLLELIPQLKRLYS</sequence>
<feature type="transmembrane region" description="Helical" evidence="1">
    <location>
        <begin position="20"/>
        <end position="44"/>
    </location>
</feature>
<dbReference type="Proteomes" id="UP000236724">
    <property type="component" value="Unassembled WGS sequence"/>
</dbReference>